<protein>
    <recommendedName>
        <fullName evidence="3">AB hydrolase-1 domain-containing protein</fullName>
    </recommendedName>
</protein>
<name>A0A8H4R4Q5_9AGAR</name>
<dbReference type="Proteomes" id="UP000521872">
    <property type="component" value="Unassembled WGS sequence"/>
</dbReference>
<keyword evidence="5" id="KW-1185">Reference proteome</keyword>
<dbReference type="Pfam" id="PF00561">
    <property type="entry name" value="Abhydrolase_1"/>
    <property type="match status" value="1"/>
</dbReference>
<dbReference type="Gene3D" id="3.40.50.1820">
    <property type="entry name" value="alpha/beta hydrolase"/>
    <property type="match status" value="1"/>
</dbReference>
<organism evidence="4 5">
    <name type="scientific">Agrocybe pediades</name>
    <dbReference type="NCBI Taxonomy" id="84607"/>
    <lineage>
        <taxon>Eukaryota</taxon>
        <taxon>Fungi</taxon>
        <taxon>Dikarya</taxon>
        <taxon>Basidiomycota</taxon>
        <taxon>Agaricomycotina</taxon>
        <taxon>Agaricomycetes</taxon>
        <taxon>Agaricomycetidae</taxon>
        <taxon>Agaricales</taxon>
        <taxon>Agaricineae</taxon>
        <taxon>Strophariaceae</taxon>
        <taxon>Agrocybe</taxon>
    </lineage>
</organism>
<dbReference type="GO" id="GO:0008233">
    <property type="term" value="F:peptidase activity"/>
    <property type="evidence" value="ECO:0007669"/>
    <property type="project" value="InterPro"/>
</dbReference>
<dbReference type="GO" id="GO:0006508">
    <property type="term" value="P:proteolysis"/>
    <property type="evidence" value="ECO:0007669"/>
    <property type="project" value="InterPro"/>
</dbReference>
<dbReference type="NCBIfam" id="TIGR01250">
    <property type="entry name" value="pro_imino_pep_2"/>
    <property type="match status" value="1"/>
</dbReference>
<proteinExistence type="inferred from homology"/>
<evidence type="ECO:0000313" key="5">
    <source>
        <dbReference type="Proteomes" id="UP000521872"/>
    </source>
</evidence>
<comment type="similarity">
    <text evidence="1">Belongs to the peptidase S33 family.</text>
</comment>
<keyword evidence="2" id="KW-0378">Hydrolase</keyword>
<evidence type="ECO:0000256" key="1">
    <source>
        <dbReference type="ARBA" id="ARBA00010088"/>
    </source>
</evidence>
<gene>
    <name evidence="4" type="ORF">D9613_009034</name>
</gene>
<dbReference type="PRINTS" id="PR00793">
    <property type="entry name" value="PROAMNOPTASE"/>
</dbReference>
<sequence>MDHRIVEAEADFDYPAAGKPLKTWYRITGDLSSDATPLIILHSGPGAGCTSYDPLFDLTTKYSIPVIQYEQVGCGRSTHLRDESLKKKGIEFWNDGIYVAELESLVKWLKLEKYDVLGHSWGGMFGSRFAAKQPKGLRRLIIMSSPASMPLWEEAQSVLLKQMPQDVQDVIAKHEKEGTTDSPEYQSAMGAYYAKHLCRVDPMPKELLESFELLEKDPTCYHIMQGPSEFFITGTLKEWSVIDEVSKISVPTLLLNGKYDEAQDGVMMDFFTRVPKVKWVQFAESSHMAQFEERERFMYVVGTWLAEPIL</sequence>
<dbReference type="EMBL" id="JAACJL010000002">
    <property type="protein sequence ID" value="KAF4622284.1"/>
    <property type="molecule type" value="Genomic_DNA"/>
</dbReference>
<evidence type="ECO:0000256" key="2">
    <source>
        <dbReference type="ARBA" id="ARBA00022801"/>
    </source>
</evidence>
<feature type="domain" description="AB hydrolase-1" evidence="3">
    <location>
        <begin position="37"/>
        <end position="293"/>
    </location>
</feature>
<evidence type="ECO:0000313" key="4">
    <source>
        <dbReference type="EMBL" id="KAF4622284.1"/>
    </source>
</evidence>
<dbReference type="InterPro" id="IPR050266">
    <property type="entry name" value="AB_hydrolase_sf"/>
</dbReference>
<reference evidence="4 5" key="1">
    <citation type="submission" date="2019-12" db="EMBL/GenBank/DDBJ databases">
        <authorList>
            <person name="Floudas D."/>
            <person name="Bentzer J."/>
            <person name="Ahren D."/>
            <person name="Johansson T."/>
            <person name="Persson P."/>
            <person name="Tunlid A."/>
        </authorList>
    </citation>
    <scope>NUCLEOTIDE SEQUENCE [LARGE SCALE GENOMIC DNA]</scope>
    <source>
        <strain evidence="4 5">CBS 102.39</strain>
    </source>
</reference>
<dbReference type="SUPFAM" id="SSF53474">
    <property type="entry name" value="alpha/beta-Hydrolases"/>
    <property type="match status" value="1"/>
</dbReference>
<comment type="caution">
    <text evidence="4">The sequence shown here is derived from an EMBL/GenBank/DDBJ whole genome shotgun (WGS) entry which is preliminary data.</text>
</comment>
<dbReference type="InterPro" id="IPR005945">
    <property type="entry name" value="Pro_imino_pep"/>
</dbReference>
<dbReference type="InterPro" id="IPR000073">
    <property type="entry name" value="AB_hydrolase_1"/>
</dbReference>
<evidence type="ECO:0000259" key="3">
    <source>
        <dbReference type="Pfam" id="PF00561"/>
    </source>
</evidence>
<dbReference type="AlphaFoldDB" id="A0A8H4R4Q5"/>
<accession>A0A8H4R4Q5</accession>
<dbReference type="PANTHER" id="PTHR43798">
    <property type="entry name" value="MONOACYLGLYCEROL LIPASE"/>
    <property type="match status" value="1"/>
</dbReference>
<dbReference type="InterPro" id="IPR002410">
    <property type="entry name" value="Peptidase_S33"/>
</dbReference>
<dbReference type="InterPro" id="IPR029058">
    <property type="entry name" value="AB_hydrolase_fold"/>
</dbReference>
<dbReference type="PIRSF" id="PIRSF005539">
    <property type="entry name" value="Pept_S33_TRI_F1"/>
    <property type="match status" value="1"/>
</dbReference>